<dbReference type="Pfam" id="PF06999">
    <property type="entry name" value="Suc_Fer-like"/>
    <property type="match status" value="1"/>
</dbReference>
<proteinExistence type="predicted"/>
<dbReference type="Proteomes" id="UP000003586">
    <property type="component" value="Chromosome"/>
</dbReference>
<reference evidence="1 2" key="1">
    <citation type="submission" date="2013-12" db="EMBL/GenBank/DDBJ databases">
        <authorList>
            <consortium name="DOE Joint Genome Institute"/>
            <person name="Eisen J."/>
            <person name="Huntemann M."/>
            <person name="Han J."/>
            <person name="Chen A."/>
            <person name="Kyrpides N."/>
            <person name="Mavromatis K."/>
            <person name="Markowitz V."/>
            <person name="Palaniappan K."/>
            <person name="Ivanova N."/>
            <person name="Schaumberg A."/>
            <person name="Pati A."/>
            <person name="Liolios K."/>
            <person name="Nordberg H.P."/>
            <person name="Cantor M.N."/>
            <person name="Hua S.X."/>
            <person name="Woyke T."/>
        </authorList>
    </citation>
    <scope>NUCLEOTIDE SEQUENCE [LARGE SCALE GENOMIC DNA]</scope>
    <source>
        <strain evidence="2">DSM 19437</strain>
    </source>
</reference>
<evidence type="ECO:0008006" key="3">
    <source>
        <dbReference type="Google" id="ProtNLM"/>
    </source>
</evidence>
<dbReference type="RefSeq" id="WP_008582239.1">
    <property type="nucleotide sequence ID" value="NZ_CP007035.1"/>
</dbReference>
<accession>W0F5D4</accession>
<sequence length="297" mass="34102">MSKKQTENVFFCSAASRYFKEDIHGTAANYNGFILLEHFDPFPEKINAAHFDQQFIASLQDLAKRKKAKLLLIRNRSSNTRTCHLLYVDCLRQRYLRLSANTADVAAIRLEHYMEHPGTIWESDPFFVVCTNGKKDKCCAKFGFPVFKFIENHESRVAVFESTHVGGDRFAANVVCMPVGIYYGRVMVEDVDPILEATSRRQIYYPNYRGSCTRSFFHQSIECLLRERLNDFSLGFAMSIESVAEEANRFRVIASTVNTSFQLTIRKETIPYPYLLTCKASKTGTITKYLPEAIEKI</sequence>
<dbReference type="HOGENOM" id="CLU_050357_1_0_10"/>
<dbReference type="OrthoDB" id="3399139at2"/>
<dbReference type="SUPFAM" id="SSF52833">
    <property type="entry name" value="Thioredoxin-like"/>
    <property type="match status" value="1"/>
</dbReference>
<gene>
    <name evidence="1" type="ORF">NIASO_00590</name>
</gene>
<organism evidence="1 2">
    <name type="scientific">Niabella soli DSM 19437</name>
    <dbReference type="NCBI Taxonomy" id="929713"/>
    <lineage>
        <taxon>Bacteria</taxon>
        <taxon>Pseudomonadati</taxon>
        <taxon>Bacteroidota</taxon>
        <taxon>Chitinophagia</taxon>
        <taxon>Chitinophagales</taxon>
        <taxon>Chitinophagaceae</taxon>
        <taxon>Niabella</taxon>
    </lineage>
</organism>
<dbReference type="AlphaFoldDB" id="W0F5D4"/>
<dbReference type="eggNOG" id="COG4759">
    <property type="taxonomic scope" value="Bacteria"/>
</dbReference>
<evidence type="ECO:0000313" key="2">
    <source>
        <dbReference type="Proteomes" id="UP000003586"/>
    </source>
</evidence>
<protein>
    <recommendedName>
        <fullName evidence="3">Sucraseferredoxin family protein</fullName>
    </recommendedName>
</protein>
<dbReference type="Gene3D" id="3.40.30.10">
    <property type="entry name" value="Glutaredoxin"/>
    <property type="match status" value="1"/>
</dbReference>
<dbReference type="PANTHER" id="PTHR31902">
    <property type="entry name" value="ACTIN PATCHES DISTAL PROTEIN 1"/>
    <property type="match status" value="1"/>
</dbReference>
<name>W0F5D4_9BACT</name>
<dbReference type="KEGG" id="nso:NIASO_00590"/>
<dbReference type="InterPro" id="IPR036249">
    <property type="entry name" value="Thioredoxin-like_sf"/>
</dbReference>
<dbReference type="PANTHER" id="PTHR31902:SF22">
    <property type="entry name" value="SLL1203 PROTEIN"/>
    <property type="match status" value="1"/>
</dbReference>
<dbReference type="STRING" id="929713.NIASO_00590"/>
<keyword evidence="2" id="KW-1185">Reference proteome</keyword>
<evidence type="ECO:0000313" key="1">
    <source>
        <dbReference type="EMBL" id="AHF17033.1"/>
    </source>
</evidence>
<dbReference type="CDD" id="cd03062">
    <property type="entry name" value="TRX_Fd_Sucrase"/>
    <property type="match status" value="1"/>
</dbReference>
<dbReference type="InterPro" id="IPR009737">
    <property type="entry name" value="Aim32/Apd1-like"/>
</dbReference>
<dbReference type="EMBL" id="CP007035">
    <property type="protein sequence ID" value="AHF17033.1"/>
    <property type="molecule type" value="Genomic_DNA"/>
</dbReference>